<keyword evidence="1" id="KW-0479">Metal-binding</keyword>
<evidence type="ECO:0000313" key="7">
    <source>
        <dbReference type="Proteomes" id="UP000772434"/>
    </source>
</evidence>
<dbReference type="PROSITE" id="PS01360">
    <property type="entry name" value="ZF_MYND_1"/>
    <property type="match status" value="1"/>
</dbReference>
<comment type="caution">
    <text evidence="6">The sequence shown here is derived from an EMBL/GenBank/DDBJ whole genome shotgun (WGS) entry which is preliminary data.</text>
</comment>
<dbReference type="Proteomes" id="UP000772434">
    <property type="component" value="Unassembled WGS sequence"/>
</dbReference>
<dbReference type="OrthoDB" id="2991906at2759"/>
<accession>A0A9P5PHM3</accession>
<evidence type="ECO:0000256" key="1">
    <source>
        <dbReference type="ARBA" id="ARBA00022723"/>
    </source>
</evidence>
<dbReference type="PROSITE" id="PS50865">
    <property type="entry name" value="ZF_MYND_2"/>
    <property type="match status" value="1"/>
</dbReference>
<evidence type="ECO:0000256" key="4">
    <source>
        <dbReference type="PROSITE-ProRule" id="PRU00134"/>
    </source>
</evidence>
<evidence type="ECO:0000256" key="2">
    <source>
        <dbReference type="ARBA" id="ARBA00022771"/>
    </source>
</evidence>
<keyword evidence="2 4" id="KW-0863">Zinc-finger</keyword>
<proteinExistence type="predicted"/>
<keyword evidence="3" id="KW-0862">Zinc</keyword>
<evidence type="ECO:0000256" key="3">
    <source>
        <dbReference type="ARBA" id="ARBA00022833"/>
    </source>
</evidence>
<sequence>MDNPFGMTAEEYSTIAVSDYLAKILGLKPYPETPLVIMTARSSNSAAVVTPIFQDFSAKYLPQLVEKWKHLDKSHATLYSDVLRALTRNNYWGRFQLTHPLGRIVAAEHALRLSRQQVPIKDDAYNFSGSTMFLWNLLIWEDKQGDEFPIPEATAEKIVELIEEFLRDCPGQMGTTTAKGCMLLLRSRGSDPQPRFTLEVTKAQWTMDLRVCGFCDAEEGPGGAPLMRCGKCRNVAYCGAEHQKMGWRGHKARCIKASWE</sequence>
<evidence type="ECO:0000259" key="5">
    <source>
        <dbReference type="PROSITE" id="PS50865"/>
    </source>
</evidence>
<feature type="domain" description="MYND-type" evidence="5">
    <location>
        <begin position="212"/>
        <end position="254"/>
    </location>
</feature>
<dbReference type="Gene3D" id="6.10.140.2220">
    <property type="match status" value="1"/>
</dbReference>
<dbReference type="Pfam" id="PF01753">
    <property type="entry name" value="zf-MYND"/>
    <property type="match status" value="1"/>
</dbReference>
<dbReference type="EMBL" id="JADNRY010000146">
    <property type="protein sequence ID" value="KAF9063444.1"/>
    <property type="molecule type" value="Genomic_DNA"/>
</dbReference>
<dbReference type="SUPFAM" id="SSF144232">
    <property type="entry name" value="HIT/MYND zinc finger-like"/>
    <property type="match status" value="1"/>
</dbReference>
<dbReference type="GO" id="GO:0008270">
    <property type="term" value="F:zinc ion binding"/>
    <property type="evidence" value="ECO:0007669"/>
    <property type="project" value="UniProtKB-KW"/>
</dbReference>
<dbReference type="AlphaFoldDB" id="A0A9P5PHM3"/>
<name>A0A9P5PHM3_9AGAR</name>
<protein>
    <recommendedName>
        <fullName evidence="5">MYND-type domain-containing protein</fullName>
    </recommendedName>
</protein>
<dbReference type="InterPro" id="IPR002893">
    <property type="entry name" value="Znf_MYND"/>
</dbReference>
<evidence type="ECO:0000313" key="6">
    <source>
        <dbReference type="EMBL" id="KAF9063444.1"/>
    </source>
</evidence>
<organism evidence="6 7">
    <name type="scientific">Rhodocollybia butyracea</name>
    <dbReference type="NCBI Taxonomy" id="206335"/>
    <lineage>
        <taxon>Eukaryota</taxon>
        <taxon>Fungi</taxon>
        <taxon>Dikarya</taxon>
        <taxon>Basidiomycota</taxon>
        <taxon>Agaricomycotina</taxon>
        <taxon>Agaricomycetes</taxon>
        <taxon>Agaricomycetidae</taxon>
        <taxon>Agaricales</taxon>
        <taxon>Marasmiineae</taxon>
        <taxon>Omphalotaceae</taxon>
        <taxon>Rhodocollybia</taxon>
    </lineage>
</organism>
<gene>
    <name evidence="6" type="ORF">BDP27DRAFT_1478335</name>
</gene>
<keyword evidence="7" id="KW-1185">Reference proteome</keyword>
<reference evidence="6" key="1">
    <citation type="submission" date="2020-11" db="EMBL/GenBank/DDBJ databases">
        <authorList>
            <consortium name="DOE Joint Genome Institute"/>
            <person name="Ahrendt S."/>
            <person name="Riley R."/>
            <person name="Andreopoulos W."/>
            <person name="Labutti K."/>
            <person name="Pangilinan J."/>
            <person name="Ruiz-Duenas F.J."/>
            <person name="Barrasa J.M."/>
            <person name="Sanchez-Garcia M."/>
            <person name="Camarero S."/>
            <person name="Miyauchi S."/>
            <person name="Serrano A."/>
            <person name="Linde D."/>
            <person name="Babiker R."/>
            <person name="Drula E."/>
            <person name="Ayuso-Fernandez I."/>
            <person name="Pacheco R."/>
            <person name="Padilla G."/>
            <person name="Ferreira P."/>
            <person name="Barriuso J."/>
            <person name="Kellner H."/>
            <person name="Castanera R."/>
            <person name="Alfaro M."/>
            <person name="Ramirez L."/>
            <person name="Pisabarro A.G."/>
            <person name="Kuo A."/>
            <person name="Tritt A."/>
            <person name="Lipzen A."/>
            <person name="He G."/>
            <person name="Yan M."/>
            <person name="Ng V."/>
            <person name="Cullen D."/>
            <person name="Martin F."/>
            <person name="Rosso M.-N."/>
            <person name="Henrissat B."/>
            <person name="Hibbett D."/>
            <person name="Martinez A.T."/>
            <person name="Grigoriev I.V."/>
        </authorList>
    </citation>
    <scope>NUCLEOTIDE SEQUENCE</scope>
    <source>
        <strain evidence="6">AH 40177</strain>
    </source>
</reference>